<feature type="region of interest" description="Disordered" evidence="1">
    <location>
        <begin position="1"/>
        <end position="65"/>
    </location>
</feature>
<accession>Q0WP27</accession>
<protein>
    <submittedName>
        <fullName evidence="2">Uncharacterized protein</fullName>
    </submittedName>
</protein>
<organism evidence="2">
    <name type="scientific">Arabidopsis thaliana</name>
    <name type="common">Mouse-ear cress</name>
    <dbReference type="NCBI Taxonomy" id="3702"/>
    <lineage>
        <taxon>Eukaryota</taxon>
        <taxon>Viridiplantae</taxon>
        <taxon>Streptophyta</taxon>
        <taxon>Embryophyta</taxon>
        <taxon>Tracheophyta</taxon>
        <taxon>Spermatophyta</taxon>
        <taxon>Magnoliopsida</taxon>
        <taxon>eudicotyledons</taxon>
        <taxon>Gunneridae</taxon>
        <taxon>Pentapetalae</taxon>
        <taxon>rosids</taxon>
        <taxon>malvids</taxon>
        <taxon>Brassicales</taxon>
        <taxon>Brassicaceae</taxon>
        <taxon>Camelineae</taxon>
        <taxon>Arabidopsis</taxon>
    </lineage>
</organism>
<dbReference type="AlphaFoldDB" id="Q0WP27"/>
<feature type="compositionally biased region" description="Polar residues" evidence="1">
    <location>
        <begin position="10"/>
        <end position="33"/>
    </location>
</feature>
<proteinExistence type="evidence at transcript level"/>
<reference evidence="2" key="1">
    <citation type="submission" date="2006-07" db="EMBL/GenBank/DDBJ databases">
        <title>Large-scale analysis of RIKEN Arabidopsis full-length (RAFL) cDNAs.</title>
        <authorList>
            <person name="Totoki Y."/>
            <person name="Seki M."/>
            <person name="Ishida J."/>
            <person name="Nakajima M."/>
            <person name="Enju A."/>
            <person name="Morosawa T."/>
            <person name="Kamiya A."/>
            <person name="Narusaka M."/>
            <person name="Shin-i T."/>
            <person name="Nakagawa M."/>
            <person name="Sakamoto N."/>
            <person name="Oishi K."/>
            <person name="Kohara Y."/>
            <person name="Kobayashi M."/>
            <person name="Toyoda A."/>
            <person name="Sakaki Y."/>
            <person name="Sakurai T."/>
            <person name="Iida K."/>
            <person name="Akiyama K."/>
            <person name="Satou M."/>
            <person name="Toyoda T."/>
            <person name="Konagaya A."/>
            <person name="Carninci P."/>
            <person name="Kawai J."/>
            <person name="Hayashizaki Y."/>
            <person name="Shinozaki K."/>
        </authorList>
    </citation>
    <scope>NUCLEOTIDE SEQUENCE</scope>
</reference>
<sequence length="65" mass="7038">MATDGLQNPVYDSQSSPRTGLPKSPNNRASNNHSLDKLCLPISLSPSPADKPSPIDRQLRKRVGL</sequence>
<name>Q0WP27_ARATH</name>
<evidence type="ECO:0000313" key="2">
    <source>
        <dbReference type="EMBL" id="BAF01122.1"/>
    </source>
</evidence>
<evidence type="ECO:0000256" key="1">
    <source>
        <dbReference type="SAM" id="MobiDB-lite"/>
    </source>
</evidence>
<dbReference type="EMBL" id="AK229258">
    <property type="protein sequence ID" value="BAF01122.1"/>
    <property type="molecule type" value="mRNA"/>
</dbReference>